<dbReference type="InterPro" id="IPR026569">
    <property type="entry name" value="Ribosomal_bL28"/>
</dbReference>
<evidence type="ECO:0000256" key="3">
    <source>
        <dbReference type="ARBA" id="ARBA00023274"/>
    </source>
</evidence>
<dbReference type="EMBL" id="LHPF02000007">
    <property type="protein sequence ID" value="PSC73390.1"/>
    <property type="molecule type" value="Genomic_DNA"/>
</dbReference>
<evidence type="ECO:0000256" key="1">
    <source>
        <dbReference type="ARBA" id="ARBA00008760"/>
    </source>
</evidence>
<dbReference type="FunFam" id="2.30.170.40:FF:000003">
    <property type="entry name" value="54S ribosomal protein L24"/>
    <property type="match status" value="1"/>
</dbReference>
<gene>
    <name evidence="6" type="ORF">C2E20_3263</name>
</gene>
<proteinExistence type="inferred from homology"/>
<dbReference type="Proteomes" id="UP000239649">
    <property type="component" value="Unassembled WGS sequence"/>
</dbReference>
<name>A0A2P6VH29_9CHLO</name>
<feature type="compositionally biased region" description="Low complexity" evidence="5">
    <location>
        <begin position="119"/>
        <end position="129"/>
    </location>
</feature>
<feature type="region of interest" description="Disordered" evidence="5">
    <location>
        <begin position="119"/>
        <end position="145"/>
    </location>
</feature>
<protein>
    <recommendedName>
        <fullName evidence="4">Large ribosomal subunit protein bL28m</fullName>
    </recommendedName>
</protein>
<keyword evidence="3" id="KW-0687">Ribonucleoprotein</keyword>
<keyword evidence="7" id="KW-1185">Reference proteome</keyword>
<evidence type="ECO:0000256" key="2">
    <source>
        <dbReference type="ARBA" id="ARBA00022980"/>
    </source>
</evidence>
<dbReference type="GO" id="GO:0005762">
    <property type="term" value="C:mitochondrial large ribosomal subunit"/>
    <property type="evidence" value="ECO:0007669"/>
    <property type="project" value="TreeGrafter"/>
</dbReference>
<dbReference type="HAMAP" id="MF_00373">
    <property type="entry name" value="Ribosomal_bL28"/>
    <property type="match status" value="1"/>
</dbReference>
<dbReference type="SUPFAM" id="SSF143800">
    <property type="entry name" value="L28p-like"/>
    <property type="match status" value="1"/>
</dbReference>
<dbReference type="Gene3D" id="2.30.170.40">
    <property type="entry name" value="Ribosomal protein L28/L24"/>
    <property type="match status" value="1"/>
</dbReference>
<dbReference type="InterPro" id="IPR037147">
    <property type="entry name" value="Ribosomal_bL28_sf"/>
</dbReference>
<dbReference type="STRING" id="554055.A0A2P6VH29"/>
<organism evidence="6 7">
    <name type="scientific">Micractinium conductrix</name>
    <dbReference type="NCBI Taxonomy" id="554055"/>
    <lineage>
        <taxon>Eukaryota</taxon>
        <taxon>Viridiplantae</taxon>
        <taxon>Chlorophyta</taxon>
        <taxon>core chlorophytes</taxon>
        <taxon>Trebouxiophyceae</taxon>
        <taxon>Chlorellales</taxon>
        <taxon>Chlorellaceae</taxon>
        <taxon>Chlorella clade</taxon>
        <taxon>Micractinium</taxon>
    </lineage>
</organism>
<comment type="caution">
    <text evidence="6">The sequence shown here is derived from an EMBL/GenBank/DDBJ whole genome shotgun (WGS) entry which is preliminary data.</text>
</comment>
<sequence length="157" mass="17356">MPLGFASLTRAVCNRARRGLYAGRRVLSGNQISDDGGNKSRRVWKPNSHNKRLYSHVLQRMVQLRVTAAALRDIDKVGGIDAYILNTPDKKLQSDVALDLRGEMVEALLKESVRVHAAEQQQAAQPQRQQQRRRRQQQAAQLGLSPAAAAAVEAAPL</sequence>
<dbReference type="InterPro" id="IPR034704">
    <property type="entry name" value="Ribosomal_bL28/bL31-like_sf"/>
</dbReference>
<dbReference type="GO" id="GO:0003735">
    <property type="term" value="F:structural constituent of ribosome"/>
    <property type="evidence" value="ECO:0007669"/>
    <property type="project" value="InterPro"/>
</dbReference>
<reference evidence="6 7" key="1">
    <citation type="journal article" date="2018" name="Plant J.">
        <title>Genome sequences of Chlorella sorokiniana UTEX 1602 and Micractinium conductrix SAG 241.80: implications to maltose excretion by a green alga.</title>
        <authorList>
            <person name="Arriola M.B."/>
            <person name="Velmurugan N."/>
            <person name="Zhang Y."/>
            <person name="Plunkett M.H."/>
            <person name="Hondzo H."/>
            <person name="Barney B.M."/>
        </authorList>
    </citation>
    <scope>NUCLEOTIDE SEQUENCE [LARGE SCALE GENOMIC DNA]</scope>
    <source>
        <strain evidence="6 7">SAG 241.80</strain>
    </source>
</reference>
<evidence type="ECO:0000256" key="4">
    <source>
        <dbReference type="ARBA" id="ARBA00035269"/>
    </source>
</evidence>
<evidence type="ECO:0000313" key="6">
    <source>
        <dbReference type="EMBL" id="PSC73390.1"/>
    </source>
</evidence>
<dbReference type="AlphaFoldDB" id="A0A2P6VH29"/>
<accession>A0A2P6VH29</accession>
<dbReference type="PANTHER" id="PTHR13528">
    <property type="entry name" value="39S RIBOSOMAL PROTEIN L28, MITOCHONDRIAL"/>
    <property type="match status" value="1"/>
</dbReference>
<comment type="similarity">
    <text evidence="1">Belongs to the bacterial ribosomal protein bL28 family.</text>
</comment>
<evidence type="ECO:0000256" key="5">
    <source>
        <dbReference type="SAM" id="MobiDB-lite"/>
    </source>
</evidence>
<dbReference type="PANTHER" id="PTHR13528:SF2">
    <property type="entry name" value="LARGE RIBOSOMAL SUBUNIT PROTEIN BL28M"/>
    <property type="match status" value="1"/>
</dbReference>
<evidence type="ECO:0000313" key="7">
    <source>
        <dbReference type="Proteomes" id="UP000239649"/>
    </source>
</evidence>
<dbReference type="Pfam" id="PF00830">
    <property type="entry name" value="Ribosomal_L28"/>
    <property type="match status" value="1"/>
</dbReference>
<keyword evidence="2" id="KW-0689">Ribosomal protein</keyword>
<dbReference type="OrthoDB" id="361870at2759"/>